<keyword evidence="4 6" id="KW-1278">Translocase</keyword>
<dbReference type="Proteomes" id="UP000649753">
    <property type="component" value="Unassembled WGS sequence"/>
</dbReference>
<reference evidence="9" key="1">
    <citation type="submission" date="2020-10" db="EMBL/GenBank/DDBJ databases">
        <title>Sequencing the genomes of 1000 actinobacteria strains.</title>
        <authorList>
            <person name="Klenk H.-P."/>
        </authorList>
    </citation>
    <scope>NUCLEOTIDE SEQUENCE</scope>
    <source>
        <strain evidence="9">DSM 46832</strain>
    </source>
</reference>
<dbReference type="PROSITE" id="PS00535">
    <property type="entry name" value="COMPLEX1_49K"/>
    <property type="match status" value="1"/>
</dbReference>
<evidence type="ECO:0000256" key="5">
    <source>
        <dbReference type="ARBA" id="ARBA00023027"/>
    </source>
</evidence>
<evidence type="ECO:0000313" key="10">
    <source>
        <dbReference type="Proteomes" id="UP000649753"/>
    </source>
</evidence>
<evidence type="ECO:0000256" key="4">
    <source>
        <dbReference type="ARBA" id="ARBA00022967"/>
    </source>
</evidence>
<keyword evidence="10" id="KW-1185">Reference proteome</keyword>
<keyword evidence="5 6" id="KW-0520">NAD</keyword>
<keyword evidence="3 6" id="KW-0874">Quinone</keyword>
<comment type="function">
    <text evidence="6">NDH-1 shuttles electrons from NADH, via FMN and iron-sulfur (Fe-S) centers, to quinones in the respiratory chain. The immediate electron acceptor for the enzyme in this species is believed to be a menaquinone. Couples the redox reaction to proton translocation (for every two electrons transferred, four hydrogen ions are translocated across the cytoplasmic membrane), and thus conserves the redox energy in a proton gradient.</text>
</comment>
<dbReference type="InterPro" id="IPR014029">
    <property type="entry name" value="NADH_UbQ_OxRdtase_49kDa_CS"/>
</dbReference>
<evidence type="ECO:0000256" key="2">
    <source>
        <dbReference type="ARBA" id="ARBA00022448"/>
    </source>
</evidence>
<dbReference type="PANTHER" id="PTHR11993">
    <property type="entry name" value="NADH-UBIQUINONE OXIDOREDUCTASE 49 KDA SUBUNIT"/>
    <property type="match status" value="1"/>
</dbReference>
<proteinExistence type="inferred from homology"/>
<dbReference type="RefSeq" id="WP_192765810.1">
    <property type="nucleotide sequence ID" value="NZ_JADBEB010000001.1"/>
</dbReference>
<dbReference type="InterPro" id="IPR001135">
    <property type="entry name" value="NADH_Q_OxRdtase_suD"/>
</dbReference>
<keyword evidence="6" id="KW-1003">Cell membrane</keyword>
<dbReference type="InterPro" id="IPR029014">
    <property type="entry name" value="NiFe-Hase_large"/>
</dbReference>
<evidence type="ECO:0000259" key="8">
    <source>
        <dbReference type="Pfam" id="PF00346"/>
    </source>
</evidence>
<accession>A0A927LZZ8</accession>
<dbReference type="NCBIfam" id="NF004739">
    <property type="entry name" value="PRK06075.1"/>
    <property type="match status" value="1"/>
</dbReference>
<dbReference type="GO" id="GO:0005886">
    <property type="term" value="C:plasma membrane"/>
    <property type="evidence" value="ECO:0007669"/>
    <property type="project" value="UniProtKB-SubCell"/>
</dbReference>
<keyword evidence="2 6" id="KW-0813">Transport</keyword>
<dbReference type="PANTHER" id="PTHR11993:SF10">
    <property type="entry name" value="NADH DEHYDROGENASE [UBIQUINONE] IRON-SULFUR PROTEIN 2, MITOCHONDRIAL"/>
    <property type="match status" value="1"/>
</dbReference>
<dbReference type="EMBL" id="JADBEB010000001">
    <property type="protein sequence ID" value="MBE1485658.1"/>
    <property type="molecule type" value="Genomic_DNA"/>
</dbReference>
<evidence type="ECO:0000256" key="6">
    <source>
        <dbReference type="HAMAP-Rule" id="MF_01358"/>
    </source>
</evidence>
<evidence type="ECO:0000256" key="7">
    <source>
        <dbReference type="RuleBase" id="RU003685"/>
    </source>
</evidence>
<organism evidence="9 10">
    <name type="scientific">Plantactinospora soyae</name>
    <dbReference type="NCBI Taxonomy" id="1544732"/>
    <lineage>
        <taxon>Bacteria</taxon>
        <taxon>Bacillati</taxon>
        <taxon>Actinomycetota</taxon>
        <taxon>Actinomycetes</taxon>
        <taxon>Micromonosporales</taxon>
        <taxon>Micromonosporaceae</taxon>
        <taxon>Plantactinospora</taxon>
    </lineage>
</organism>
<dbReference type="Gene3D" id="1.10.645.10">
    <property type="entry name" value="Cytochrome-c3 Hydrogenase, chain B"/>
    <property type="match status" value="1"/>
</dbReference>
<sequence>MSTSTNPSYAESRETTEGRVFTVTGGDWDQVVSGHDPINDERLIVNMGPQHPSTHGVLRLILELEGETVREARAVVGYLHTGIEKNLEYRNWVQGTTFVTRMDYLSPLFNETAYSLAVEKLLGITDEITERANTIRVLMMELNRISSHLVWIATTAMELGAVNVMLYGFREREYVLDIFEMITGLRMNMAYIRPGGVAQDVPDEAIVKIREFLKMLPKRLKEYEDMLSGQPIWTERTKNVAVLDVTGCVALGVTGPVLRSAGLAWDIRKTMPYCGYENYEFDVPTTETGDVWGRYLVRMAEMRESLKLVEQALDKLRPGPIMVADKKVAWPAQLAIGVDGMGNSLEHVARIMGQSMESLIHHFKLVTEGFRVPPGQVYVAIESPRGELGVHAVSDGGTRPYRVHYREPSFVNLQALPAMAEGGLIADVIAGGASLDPVMGGCDR</sequence>
<dbReference type="AlphaFoldDB" id="A0A927LZZ8"/>
<comment type="similarity">
    <text evidence="1 6 7">Belongs to the complex I 49 kDa subunit family.</text>
</comment>
<comment type="subunit">
    <text evidence="6">NDH-1 is composed of 14 different subunits. Subunits NuoB, C, D, E, F, and G constitute the peripheral sector of the complex.</text>
</comment>
<comment type="subcellular location">
    <subcellularLocation>
        <location evidence="6">Cell membrane</location>
        <topology evidence="6">Peripheral membrane protein</topology>
        <orientation evidence="6">Cytoplasmic side</orientation>
    </subcellularLocation>
</comment>
<evidence type="ECO:0000256" key="3">
    <source>
        <dbReference type="ARBA" id="ARBA00022719"/>
    </source>
</evidence>
<dbReference type="NCBIfam" id="TIGR01962">
    <property type="entry name" value="NuoD"/>
    <property type="match status" value="1"/>
</dbReference>
<name>A0A927LZZ8_9ACTN</name>
<comment type="catalytic activity">
    <reaction evidence="6">
        <text>a quinone + NADH + 5 H(+)(in) = a quinol + NAD(+) + 4 H(+)(out)</text>
        <dbReference type="Rhea" id="RHEA:57888"/>
        <dbReference type="ChEBI" id="CHEBI:15378"/>
        <dbReference type="ChEBI" id="CHEBI:24646"/>
        <dbReference type="ChEBI" id="CHEBI:57540"/>
        <dbReference type="ChEBI" id="CHEBI:57945"/>
        <dbReference type="ChEBI" id="CHEBI:132124"/>
    </reaction>
</comment>
<gene>
    <name evidence="6" type="primary">nuoD</name>
    <name evidence="9" type="ORF">H4W31_001296</name>
</gene>
<dbReference type="SUPFAM" id="SSF56762">
    <property type="entry name" value="HydB/Nqo4-like"/>
    <property type="match status" value="1"/>
</dbReference>
<evidence type="ECO:0000313" key="9">
    <source>
        <dbReference type="EMBL" id="MBE1485658.1"/>
    </source>
</evidence>
<protein>
    <recommendedName>
        <fullName evidence="6">NADH-quinone oxidoreductase subunit D</fullName>
        <ecNumber evidence="6">7.1.1.-</ecNumber>
    </recommendedName>
    <alternativeName>
        <fullName evidence="6">NADH dehydrogenase I subunit D</fullName>
    </alternativeName>
    <alternativeName>
        <fullName evidence="6">NDH-1 subunit D</fullName>
    </alternativeName>
</protein>
<feature type="domain" description="NADH-quinone oxidoreductase subunit D" evidence="8">
    <location>
        <begin position="159"/>
        <end position="444"/>
    </location>
</feature>
<dbReference type="InterPro" id="IPR022885">
    <property type="entry name" value="NDH1_su_D/H"/>
</dbReference>
<dbReference type="GO" id="GO:0050136">
    <property type="term" value="F:NADH dehydrogenase (quinone) (non-electrogenic) activity"/>
    <property type="evidence" value="ECO:0007669"/>
    <property type="project" value="UniProtKB-UniRule"/>
</dbReference>
<keyword evidence="6" id="KW-0472">Membrane</keyword>
<dbReference type="GO" id="GO:0051287">
    <property type="term" value="F:NAD binding"/>
    <property type="evidence" value="ECO:0007669"/>
    <property type="project" value="InterPro"/>
</dbReference>
<dbReference type="GO" id="GO:0048038">
    <property type="term" value="F:quinone binding"/>
    <property type="evidence" value="ECO:0007669"/>
    <property type="project" value="UniProtKB-KW"/>
</dbReference>
<dbReference type="EC" id="7.1.1.-" evidence="6"/>
<evidence type="ECO:0000256" key="1">
    <source>
        <dbReference type="ARBA" id="ARBA00005769"/>
    </source>
</evidence>
<dbReference type="Pfam" id="PF00346">
    <property type="entry name" value="Complex1_49kDa"/>
    <property type="match status" value="1"/>
</dbReference>
<comment type="caution">
    <text evidence="9">The sequence shown here is derived from an EMBL/GenBank/DDBJ whole genome shotgun (WGS) entry which is preliminary data.</text>
</comment>
<dbReference type="HAMAP" id="MF_01358">
    <property type="entry name" value="NDH1_NuoD"/>
    <property type="match status" value="1"/>
</dbReference>